<accession>A0A1G2U550</accession>
<comment type="caution">
    <text evidence="3">The sequence shown here is derived from an EMBL/GenBank/DDBJ whole genome shotgun (WGS) entry which is preliminary data.</text>
</comment>
<evidence type="ECO:0000256" key="2">
    <source>
        <dbReference type="SAM" id="SignalP"/>
    </source>
</evidence>
<evidence type="ECO:0000313" key="3">
    <source>
        <dbReference type="EMBL" id="OHB04608.1"/>
    </source>
</evidence>
<dbReference type="EMBL" id="MHWD01000008">
    <property type="protein sequence ID" value="OHB04608.1"/>
    <property type="molecule type" value="Genomic_DNA"/>
</dbReference>
<dbReference type="AlphaFoldDB" id="A0A1G2U550"/>
<feature type="transmembrane region" description="Helical" evidence="1">
    <location>
        <begin position="97"/>
        <end position="114"/>
    </location>
</feature>
<keyword evidence="1" id="KW-1133">Transmembrane helix</keyword>
<keyword evidence="1" id="KW-0812">Transmembrane</keyword>
<proteinExistence type="predicted"/>
<name>A0A1G2U550_9BACT</name>
<feature type="transmembrane region" description="Helical" evidence="1">
    <location>
        <begin position="52"/>
        <end position="76"/>
    </location>
</feature>
<dbReference type="SUPFAM" id="SSF103647">
    <property type="entry name" value="TSP type-3 repeat"/>
    <property type="match status" value="1"/>
</dbReference>
<dbReference type="InterPro" id="IPR028974">
    <property type="entry name" value="TSP_type-3_rpt"/>
</dbReference>
<dbReference type="GO" id="GO:0005509">
    <property type="term" value="F:calcium ion binding"/>
    <property type="evidence" value="ECO:0007669"/>
    <property type="project" value="InterPro"/>
</dbReference>
<keyword evidence="1" id="KW-0472">Membrane</keyword>
<evidence type="ECO:0000313" key="4">
    <source>
        <dbReference type="Proteomes" id="UP000179283"/>
    </source>
</evidence>
<sequence length="346" mass="35768">MKTSSFIFAIVLLSTFAFSCAVPIIAQGADYTPLAPLPNTLNTTDNTTADLSTYLPGIFKLLIAIAGGLAALVMVIGGVQYLSTDAISGKEEGLERVNNALVGLLLAIASWLILNTINPSTLNFNLSLQRISAPTAVTGPPDADDDGDGIINSIDQCPNTPAGDPVNAQGCPLSAAVMCMGAISGTMVPCSCPDTECTVIGSAGTGNYSSIPLKAGAGDRVATSLADRLVVMNTGFSATGFTWYVSEAWKPTVNHQNNCHRLATCIDANISSPTAANIKTFIQRAQLMSNLVAVYEVPTLAIKQQLVSAGVPSSNCRASSPGVCVVTAITAPHFSVYCSSCTRTAP</sequence>
<reference evidence="3 4" key="1">
    <citation type="journal article" date="2016" name="Nat. Commun.">
        <title>Thousands of microbial genomes shed light on interconnected biogeochemical processes in an aquifer system.</title>
        <authorList>
            <person name="Anantharaman K."/>
            <person name="Brown C.T."/>
            <person name="Hug L.A."/>
            <person name="Sharon I."/>
            <person name="Castelle C.J."/>
            <person name="Probst A.J."/>
            <person name="Thomas B.C."/>
            <person name="Singh A."/>
            <person name="Wilkins M.J."/>
            <person name="Karaoz U."/>
            <person name="Brodie E.L."/>
            <person name="Williams K.H."/>
            <person name="Hubbard S.S."/>
            <person name="Banfield J.F."/>
        </authorList>
    </citation>
    <scope>NUCLEOTIDE SEQUENCE [LARGE SCALE GENOMIC DNA]</scope>
</reference>
<feature type="signal peptide" evidence="2">
    <location>
        <begin position="1"/>
        <end position="19"/>
    </location>
</feature>
<protein>
    <submittedName>
        <fullName evidence="3">Uncharacterized protein</fullName>
    </submittedName>
</protein>
<gene>
    <name evidence="3" type="ORF">A2920_01570</name>
</gene>
<evidence type="ECO:0000256" key="1">
    <source>
        <dbReference type="SAM" id="Phobius"/>
    </source>
</evidence>
<keyword evidence="2" id="KW-0732">Signal</keyword>
<dbReference type="Proteomes" id="UP000179283">
    <property type="component" value="Unassembled WGS sequence"/>
</dbReference>
<feature type="chain" id="PRO_5009584680" evidence="2">
    <location>
        <begin position="20"/>
        <end position="346"/>
    </location>
</feature>
<dbReference type="PROSITE" id="PS51257">
    <property type="entry name" value="PROKAR_LIPOPROTEIN"/>
    <property type="match status" value="1"/>
</dbReference>
<organism evidence="3 4">
    <name type="scientific">Candidatus Zambryskibacteria bacterium RIFCSPLOWO2_01_FULL_43_17</name>
    <dbReference type="NCBI Taxonomy" id="1802760"/>
    <lineage>
        <taxon>Bacteria</taxon>
        <taxon>Candidatus Zambryskiibacteriota</taxon>
    </lineage>
</organism>